<keyword evidence="4" id="KW-0808">Transferase</keyword>
<dbReference type="Proteomes" id="UP001152797">
    <property type="component" value="Unassembled WGS sequence"/>
</dbReference>
<keyword evidence="5" id="KW-1185">Reference proteome</keyword>
<evidence type="ECO:0000259" key="1">
    <source>
        <dbReference type="PROSITE" id="PS50011"/>
    </source>
</evidence>
<comment type="caution">
    <text evidence="2">The sequence shown here is derived from an EMBL/GenBank/DDBJ whole genome shotgun (WGS) entry which is preliminary data.</text>
</comment>
<dbReference type="Gene3D" id="1.10.510.10">
    <property type="entry name" value="Transferase(Phosphotransferase) domain 1"/>
    <property type="match status" value="1"/>
</dbReference>
<reference evidence="3" key="2">
    <citation type="submission" date="2024-04" db="EMBL/GenBank/DDBJ databases">
        <authorList>
            <person name="Chen Y."/>
            <person name="Shah S."/>
            <person name="Dougan E. K."/>
            <person name="Thang M."/>
            <person name="Chan C."/>
        </authorList>
    </citation>
    <scope>NUCLEOTIDE SEQUENCE [LARGE SCALE GENOMIC DNA]</scope>
</reference>
<name>A0A9P1DAX5_9DINO</name>
<dbReference type="GO" id="GO:0005524">
    <property type="term" value="F:ATP binding"/>
    <property type="evidence" value="ECO:0007669"/>
    <property type="project" value="InterPro"/>
</dbReference>
<evidence type="ECO:0000313" key="3">
    <source>
        <dbReference type="EMBL" id="CAL1159374.1"/>
    </source>
</evidence>
<dbReference type="PROSITE" id="PS50011">
    <property type="entry name" value="PROTEIN_KINASE_DOM"/>
    <property type="match status" value="1"/>
</dbReference>
<reference evidence="2" key="1">
    <citation type="submission" date="2022-10" db="EMBL/GenBank/DDBJ databases">
        <authorList>
            <person name="Chen Y."/>
            <person name="Dougan E. K."/>
            <person name="Chan C."/>
            <person name="Rhodes N."/>
            <person name="Thang M."/>
        </authorList>
    </citation>
    <scope>NUCLEOTIDE SEQUENCE</scope>
</reference>
<gene>
    <name evidence="2" type="ORF">C1SCF055_LOCUS31680</name>
</gene>
<protein>
    <submittedName>
        <fullName evidence="4">Calcium-dependent protein kinase 1</fullName>
    </submittedName>
</protein>
<dbReference type="InterPro" id="IPR011009">
    <property type="entry name" value="Kinase-like_dom_sf"/>
</dbReference>
<dbReference type="InterPro" id="IPR000719">
    <property type="entry name" value="Prot_kinase_dom"/>
</dbReference>
<accession>A0A9P1DAX5</accession>
<evidence type="ECO:0000313" key="2">
    <source>
        <dbReference type="EMBL" id="CAI4005999.1"/>
    </source>
</evidence>
<dbReference type="EMBL" id="CAMXCT030003742">
    <property type="protein sequence ID" value="CAL4793311.1"/>
    <property type="molecule type" value="Genomic_DNA"/>
</dbReference>
<feature type="domain" description="Protein kinase" evidence="1">
    <location>
        <begin position="21"/>
        <end position="278"/>
    </location>
</feature>
<dbReference type="SUPFAM" id="SSF56112">
    <property type="entry name" value="Protein kinase-like (PK-like)"/>
    <property type="match status" value="1"/>
</dbReference>
<dbReference type="PANTHER" id="PTHR24347">
    <property type="entry name" value="SERINE/THREONINE-PROTEIN KINASE"/>
    <property type="match status" value="1"/>
</dbReference>
<dbReference type="OrthoDB" id="541276at2759"/>
<keyword evidence="4" id="KW-0418">Kinase</keyword>
<evidence type="ECO:0000313" key="4">
    <source>
        <dbReference type="EMBL" id="CAL4793311.1"/>
    </source>
</evidence>
<dbReference type="Pfam" id="PF00069">
    <property type="entry name" value="Pkinase"/>
    <property type="match status" value="1"/>
</dbReference>
<dbReference type="AlphaFoldDB" id="A0A9P1DAX5"/>
<organism evidence="2">
    <name type="scientific">Cladocopium goreaui</name>
    <dbReference type="NCBI Taxonomy" id="2562237"/>
    <lineage>
        <taxon>Eukaryota</taxon>
        <taxon>Sar</taxon>
        <taxon>Alveolata</taxon>
        <taxon>Dinophyceae</taxon>
        <taxon>Suessiales</taxon>
        <taxon>Symbiodiniaceae</taxon>
        <taxon>Cladocopium</taxon>
    </lineage>
</organism>
<dbReference type="GO" id="GO:0004672">
    <property type="term" value="F:protein kinase activity"/>
    <property type="evidence" value="ECO:0007669"/>
    <property type="project" value="InterPro"/>
</dbReference>
<dbReference type="Gene3D" id="3.30.200.20">
    <property type="entry name" value="Phosphorylase Kinase, domain 1"/>
    <property type="match status" value="1"/>
</dbReference>
<evidence type="ECO:0000313" key="5">
    <source>
        <dbReference type="Proteomes" id="UP001152797"/>
    </source>
</evidence>
<sequence>MPIGSPDSDSTACSKEVEEGYTVIKTLGKGRFTEVKEVQQKGTRKHFAWKQVQLDKDPRCDLQIQLLRRVKHNNILRIYDVYWAAGVMDIMLELCSGTMADCIGSQRDTSGTSGYRTPSRTEVAKTLSQLLMAVNFLHENQVAHRNIKPCNVLLSSKRTWKLANFDLACDFDPGHHMSERVGSLPYRAPEIDQRKYTEKCDVYSTGVLFIAFVRGKEYVRSSLEDIKGSKGTEAAEELLNEKTWTSKLGYGALSLAKQMISLEEARCGSEEALRNPWLMQNLGSRPGLCCVVS</sequence>
<dbReference type="EMBL" id="CAMXCT010003742">
    <property type="protein sequence ID" value="CAI4005999.1"/>
    <property type="molecule type" value="Genomic_DNA"/>
</dbReference>
<dbReference type="EMBL" id="CAMXCT020003742">
    <property type="protein sequence ID" value="CAL1159374.1"/>
    <property type="molecule type" value="Genomic_DNA"/>
</dbReference>
<proteinExistence type="predicted"/>